<feature type="transmembrane region" description="Helical" evidence="8">
    <location>
        <begin position="364"/>
        <end position="384"/>
    </location>
</feature>
<dbReference type="Proteomes" id="UP000055136">
    <property type="component" value="Chromosome"/>
</dbReference>
<protein>
    <recommendedName>
        <fullName evidence="9">Glycosyltransferase RgtA/B/C/D-like domain-containing protein</fullName>
    </recommendedName>
</protein>
<accession>A0A0S2TG27</accession>
<sequence length="421" mass="46488">MRLAVSANMTKAGVLLTILLLSAAIRLAAVMVLDIAPVSDYAIYMRMATSMLATGHMSDGMGNVAFYSAGYPLFLVPFFALFGAGVEVVGFVNAVLGVVSVLLVYLCGREALPNWKWAAAAALLWAVYPPAVLYTEYVAKENLMVPLLLLQTVILLRYSRRPGLFAALTLGLIFGMELMVGPATILTGVLIGVVVIGFNLRKPSLSGLRWAPALGCILGCAIALTPWLAYTYSELGQPVLNTNGSFNLYLGNNANSSAGFVGIQDTPMGAEWYALRREKGQLESMAILQDKALDYMFENPVQTAWRSLSKVAYFWMPPFHTGKFGDQSSLESAVRSVWLVYYLFILTTALLPLLFFRKLERSHLILYATVLLYCAIHAASYVIFRYRLPAMPIMSVLSVYGIWLGYAWWIDRNNRKKVFSD</sequence>
<evidence type="ECO:0000256" key="5">
    <source>
        <dbReference type="ARBA" id="ARBA00022692"/>
    </source>
</evidence>
<reference evidence="10" key="1">
    <citation type="submission" date="2015-10" db="EMBL/GenBank/DDBJ databases">
        <title>Description of Candidatus Tenderia electrophaga gen. nov, sp. nov., an Uncultivated Electroautotroph from a Biocathode Enrichment.</title>
        <authorList>
            <person name="Eddie B.J."/>
            <person name="Malanoski A.P."/>
            <person name="Wang Z."/>
            <person name="Hall R.J."/>
            <person name="Oh S.D."/>
            <person name="Heiner C."/>
            <person name="Lin B."/>
            <person name="Strycharz-Glaven S.M."/>
        </authorList>
    </citation>
    <scope>NUCLEOTIDE SEQUENCE [LARGE SCALE GENOMIC DNA]</scope>
    <source>
        <strain evidence="10">NRL1</strain>
    </source>
</reference>
<dbReference type="GO" id="GO:0016763">
    <property type="term" value="F:pentosyltransferase activity"/>
    <property type="evidence" value="ECO:0007669"/>
    <property type="project" value="TreeGrafter"/>
</dbReference>
<evidence type="ECO:0000256" key="6">
    <source>
        <dbReference type="ARBA" id="ARBA00022989"/>
    </source>
</evidence>
<dbReference type="InterPro" id="IPR050297">
    <property type="entry name" value="LipidA_mod_glycosyltrf_83"/>
</dbReference>
<feature type="transmembrane region" description="Helical" evidence="8">
    <location>
        <begin position="210"/>
        <end position="230"/>
    </location>
</feature>
<dbReference type="PANTHER" id="PTHR33908">
    <property type="entry name" value="MANNOSYLTRANSFERASE YKCB-RELATED"/>
    <property type="match status" value="1"/>
</dbReference>
<evidence type="ECO:0000259" key="9">
    <source>
        <dbReference type="Pfam" id="PF13231"/>
    </source>
</evidence>
<evidence type="ECO:0000313" key="10">
    <source>
        <dbReference type="EMBL" id="ALP54068.1"/>
    </source>
</evidence>
<feature type="transmembrane region" description="Helical" evidence="8">
    <location>
        <begin position="142"/>
        <end position="159"/>
    </location>
</feature>
<evidence type="ECO:0000256" key="7">
    <source>
        <dbReference type="ARBA" id="ARBA00023136"/>
    </source>
</evidence>
<feature type="domain" description="Glycosyltransferase RgtA/B/C/D-like" evidence="9">
    <location>
        <begin position="74"/>
        <end position="227"/>
    </location>
</feature>
<dbReference type="KEGG" id="tee:Tel_13525"/>
<keyword evidence="7 8" id="KW-0472">Membrane</keyword>
<dbReference type="PANTHER" id="PTHR33908:SF11">
    <property type="entry name" value="MEMBRANE PROTEIN"/>
    <property type="match status" value="1"/>
</dbReference>
<keyword evidence="6 8" id="KW-1133">Transmembrane helix</keyword>
<evidence type="ECO:0000256" key="8">
    <source>
        <dbReference type="SAM" id="Phobius"/>
    </source>
</evidence>
<comment type="subcellular location">
    <subcellularLocation>
        <location evidence="1">Cell membrane</location>
        <topology evidence="1">Multi-pass membrane protein</topology>
    </subcellularLocation>
</comment>
<dbReference type="AlphaFoldDB" id="A0A0S2TG27"/>
<evidence type="ECO:0000256" key="3">
    <source>
        <dbReference type="ARBA" id="ARBA00022676"/>
    </source>
</evidence>
<feature type="transmembrane region" description="Helical" evidence="8">
    <location>
        <begin position="390"/>
        <end position="410"/>
    </location>
</feature>
<keyword evidence="4" id="KW-0808">Transferase</keyword>
<keyword evidence="2" id="KW-1003">Cell membrane</keyword>
<evidence type="ECO:0000256" key="4">
    <source>
        <dbReference type="ARBA" id="ARBA00022679"/>
    </source>
</evidence>
<feature type="transmembrane region" description="Helical" evidence="8">
    <location>
        <begin position="88"/>
        <end position="105"/>
    </location>
</feature>
<dbReference type="InterPro" id="IPR038731">
    <property type="entry name" value="RgtA/B/C-like"/>
</dbReference>
<dbReference type="GO" id="GO:0009103">
    <property type="term" value="P:lipopolysaccharide biosynthetic process"/>
    <property type="evidence" value="ECO:0007669"/>
    <property type="project" value="UniProtKB-ARBA"/>
</dbReference>
<evidence type="ECO:0000256" key="1">
    <source>
        <dbReference type="ARBA" id="ARBA00004651"/>
    </source>
</evidence>
<feature type="transmembrane region" description="Helical" evidence="8">
    <location>
        <begin position="64"/>
        <end position="81"/>
    </location>
</feature>
<feature type="transmembrane region" description="Helical" evidence="8">
    <location>
        <begin position="165"/>
        <end position="198"/>
    </location>
</feature>
<dbReference type="Pfam" id="PF13231">
    <property type="entry name" value="PMT_2"/>
    <property type="match status" value="1"/>
</dbReference>
<gene>
    <name evidence="10" type="ORF">Tel_13525</name>
</gene>
<organism evidence="10 11">
    <name type="scientific">Candidatus Tenderia electrophaga</name>
    <dbReference type="NCBI Taxonomy" id="1748243"/>
    <lineage>
        <taxon>Bacteria</taxon>
        <taxon>Pseudomonadati</taxon>
        <taxon>Pseudomonadota</taxon>
        <taxon>Gammaproteobacteria</taxon>
        <taxon>Candidatus Tenderiales</taxon>
        <taxon>Candidatus Tenderiaceae</taxon>
        <taxon>Candidatus Tenderia</taxon>
    </lineage>
</organism>
<dbReference type="GO" id="GO:0005886">
    <property type="term" value="C:plasma membrane"/>
    <property type="evidence" value="ECO:0007669"/>
    <property type="project" value="UniProtKB-SubCell"/>
</dbReference>
<name>A0A0S2TG27_9GAMM</name>
<dbReference type="STRING" id="1748243.Tel_13525"/>
<keyword evidence="3" id="KW-0328">Glycosyltransferase</keyword>
<feature type="transmembrane region" description="Helical" evidence="8">
    <location>
        <begin position="117"/>
        <end position="135"/>
    </location>
</feature>
<dbReference type="EMBL" id="CP013099">
    <property type="protein sequence ID" value="ALP54068.1"/>
    <property type="molecule type" value="Genomic_DNA"/>
</dbReference>
<proteinExistence type="predicted"/>
<evidence type="ECO:0000256" key="2">
    <source>
        <dbReference type="ARBA" id="ARBA00022475"/>
    </source>
</evidence>
<keyword evidence="5 8" id="KW-0812">Transmembrane</keyword>
<feature type="transmembrane region" description="Helical" evidence="8">
    <location>
        <begin position="338"/>
        <end position="357"/>
    </location>
</feature>
<evidence type="ECO:0000313" key="11">
    <source>
        <dbReference type="Proteomes" id="UP000055136"/>
    </source>
</evidence>
<keyword evidence="11" id="KW-1185">Reference proteome</keyword>